<proteinExistence type="predicted"/>
<name>A0A816NIK7_9BILA</name>
<organism evidence="1 2">
    <name type="scientific">Rotaria magnacalcarata</name>
    <dbReference type="NCBI Taxonomy" id="392030"/>
    <lineage>
        <taxon>Eukaryota</taxon>
        <taxon>Metazoa</taxon>
        <taxon>Spiralia</taxon>
        <taxon>Gnathifera</taxon>
        <taxon>Rotifera</taxon>
        <taxon>Eurotatoria</taxon>
        <taxon>Bdelloidea</taxon>
        <taxon>Philodinida</taxon>
        <taxon>Philodinidae</taxon>
        <taxon>Rotaria</taxon>
    </lineage>
</organism>
<protein>
    <submittedName>
        <fullName evidence="1">Uncharacterized protein</fullName>
    </submittedName>
</protein>
<dbReference type="AlphaFoldDB" id="A0A816NIK7"/>
<dbReference type="EMBL" id="CAJNRG010001396">
    <property type="protein sequence ID" value="CAF2033076.1"/>
    <property type="molecule type" value="Genomic_DNA"/>
</dbReference>
<comment type="caution">
    <text evidence="1">The sequence shown here is derived from an EMBL/GenBank/DDBJ whole genome shotgun (WGS) entry which is preliminary data.</text>
</comment>
<evidence type="ECO:0000313" key="1">
    <source>
        <dbReference type="EMBL" id="CAF2033076.1"/>
    </source>
</evidence>
<sequence>WHDEDLMKHCKDLHLKLCDHQHKESHDNDGVALFEESKALQCLV</sequence>
<dbReference type="Proteomes" id="UP000663887">
    <property type="component" value="Unassembled WGS sequence"/>
</dbReference>
<accession>A0A816NIK7</accession>
<reference evidence="1" key="1">
    <citation type="submission" date="2021-02" db="EMBL/GenBank/DDBJ databases">
        <authorList>
            <person name="Nowell W R."/>
        </authorList>
    </citation>
    <scope>NUCLEOTIDE SEQUENCE</scope>
</reference>
<gene>
    <name evidence="1" type="ORF">XDN619_LOCUS5335</name>
</gene>
<feature type="non-terminal residue" evidence="1">
    <location>
        <position position="1"/>
    </location>
</feature>
<evidence type="ECO:0000313" key="2">
    <source>
        <dbReference type="Proteomes" id="UP000663887"/>
    </source>
</evidence>